<protein>
    <recommendedName>
        <fullName evidence="11">EF-hand domain-containing protein</fullName>
    </recommendedName>
</protein>
<feature type="domain" description="EF-hand" evidence="11">
    <location>
        <begin position="218"/>
        <end position="247"/>
    </location>
</feature>
<dbReference type="PANTHER" id="PTHR11003:SF291">
    <property type="entry name" value="IP11374P"/>
    <property type="match status" value="1"/>
</dbReference>
<evidence type="ECO:0000256" key="1">
    <source>
        <dbReference type="ARBA" id="ARBA00004141"/>
    </source>
</evidence>
<keyword evidence="7 10" id="KW-0472">Membrane</keyword>
<dbReference type="STRING" id="69332.A0A388K3A6"/>
<evidence type="ECO:0000313" key="13">
    <source>
        <dbReference type="Proteomes" id="UP000265515"/>
    </source>
</evidence>
<dbReference type="InterPro" id="IPR003280">
    <property type="entry name" value="2pore_dom_K_chnl"/>
</dbReference>
<name>A0A388K3A6_CHABU</name>
<evidence type="ECO:0000313" key="12">
    <source>
        <dbReference type="EMBL" id="GBG64540.1"/>
    </source>
</evidence>
<dbReference type="PANTHER" id="PTHR11003">
    <property type="entry name" value="POTASSIUM CHANNEL, SUBFAMILY K"/>
    <property type="match status" value="1"/>
</dbReference>
<feature type="transmembrane region" description="Helical" evidence="10">
    <location>
        <begin position="84"/>
        <end position="109"/>
    </location>
</feature>
<accession>A0A388K3A6</accession>
<dbReference type="AlphaFoldDB" id="A0A388K3A6"/>
<dbReference type="Gene3D" id="1.10.238.10">
    <property type="entry name" value="EF-hand"/>
    <property type="match status" value="1"/>
</dbReference>
<dbReference type="GO" id="GO:0005886">
    <property type="term" value="C:plasma membrane"/>
    <property type="evidence" value="ECO:0007669"/>
    <property type="project" value="TreeGrafter"/>
</dbReference>
<dbReference type="Proteomes" id="UP000265515">
    <property type="component" value="Unassembled WGS sequence"/>
</dbReference>
<sequence length="247" mass="27786">MKVFTCFYAFFGIGTVGLMLSTGVAFFLEKHQKQVLGAVEKAVNKALKKVKGEGEGEEESDSSSDDDDDDDLVNLDPTGWNSRAVWRVCLALILMLGVLGSGIIVLVFVEGMTYVDALYTACISVSTIGYGDYSFQTVEGRVFAIFWLLAGTVVIGWCFVELTNAKLETQKQILQKQLIARNIKEEDFMVADLDKDSRIHESEFIVFKLREMSRVTDEEIKTLRERFRVLDKNQDGVLEMTKSGHYM</sequence>
<comment type="caution">
    <text evidence="12">The sequence shown here is derived from an EMBL/GenBank/DDBJ whole genome shotgun (WGS) entry which is preliminary data.</text>
</comment>
<reference evidence="12 13" key="1">
    <citation type="journal article" date="2018" name="Cell">
        <title>The Chara Genome: Secondary Complexity and Implications for Plant Terrestrialization.</title>
        <authorList>
            <person name="Nishiyama T."/>
            <person name="Sakayama H."/>
            <person name="Vries J.D."/>
            <person name="Buschmann H."/>
            <person name="Saint-Marcoux D."/>
            <person name="Ullrich K.K."/>
            <person name="Haas F.B."/>
            <person name="Vanderstraeten L."/>
            <person name="Becker D."/>
            <person name="Lang D."/>
            <person name="Vosolsobe S."/>
            <person name="Rombauts S."/>
            <person name="Wilhelmsson P.K.I."/>
            <person name="Janitza P."/>
            <person name="Kern R."/>
            <person name="Heyl A."/>
            <person name="Rumpler F."/>
            <person name="Villalobos L.I.A.C."/>
            <person name="Clay J.M."/>
            <person name="Skokan R."/>
            <person name="Toyoda A."/>
            <person name="Suzuki Y."/>
            <person name="Kagoshima H."/>
            <person name="Schijlen E."/>
            <person name="Tajeshwar N."/>
            <person name="Catarino B."/>
            <person name="Hetherington A.J."/>
            <person name="Saltykova A."/>
            <person name="Bonnot C."/>
            <person name="Breuninger H."/>
            <person name="Symeonidi A."/>
            <person name="Radhakrishnan G.V."/>
            <person name="Van Nieuwerburgh F."/>
            <person name="Deforce D."/>
            <person name="Chang C."/>
            <person name="Karol K.G."/>
            <person name="Hedrich R."/>
            <person name="Ulvskov P."/>
            <person name="Glockner G."/>
            <person name="Delwiche C.F."/>
            <person name="Petrasek J."/>
            <person name="Van de Peer Y."/>
            <person name="Friml J."/>
            <person name="Beilby M."/>
            <person name="Dolan L."/>
            <person name="Kohara Y."/>
            <person name="Sugano S."/>
            <person name="Fujiyama A."/>
            <person name="Delaux P.-M."/>
            <person name="Quint M."/>
            <person name="TheiBen G."/>
            <person name="Hagemann M."/>
            <person name="Harholt J."/>
            <person name="Dunand C."/>
            <person name="Zachgo S."/>
            <person name="Langdale J."/>
            <person name="Maumus F."/>
            <person name="Straeten D.V.D."/>
            <person name="Gould S.B."/>
            <person name="Rensing S.A."/>
        </authorList>
    </citation>
    <scope>NUCLEOTIDE SEQUENCE [LARGE SCALE GENOMIC DNA]</scope>
    <source>
        <strain evidence="12 13">S276</strain>
    </source>
</reference>
<dbReference type="GO" id="GO:0022841">
    <property type="term" value="F:potassium ion leak channel activity"/>
    <property type="evidence" value="ECO:0007669"/>
    <property type="project" value="TreeGrafter"/>
</dbReference>
<keyword evidence="3" id="KW-0813">Transport</keyword>
<dbReference type="InterPro" id="IPR011992">
    <property type="entry name" value="EF-hand-dom_pair"/>
</dbReference>
<evidence type="ECO:0000256" key="10">
    <source>
        <dbReference type="SAM" id="Phobius"/>
    </source>
</evidence>
<proteinExistence type="inferred from homology"/>
<feature type="transmembrane region" description="Helical" evidence="10">
    <location>
        <begin position="142"/>
        <end position="162"/>
    </location>
</feature>
<dbReference type="GO" id="GO:0005509">
    <property type="term" value="F:calcium ion binding"/>
    <property type="evidence" value="ECO:0007669"/>
    <property type="project" value="InterPro"/>
</dbReference>
<dbReference type="SUPFAM" id="SSF81324">
    <property type="entry name" value="Voltage-gated potassium channels"/>
    <property type="match status" value="1"/>
</dbReference>
<dbReference type="InterPro" id="IPR013099">
    <property type="entry name" value="K_chnl_dom"/>
</dbReference>
<evidence type="ECO:0000256" key="9">
    <source>
        <dbReference type="SAM" id="MobiDB-lite"/>
    </source>
</evidence>
<evidence type="ECO:0000256" key="5">
    <source>
        <dbReference type="ARBA" id="ARBA00022989"/>
    </source>
</evidence>
<dbReference type="GO" id="GO:0015271">
    <property type="term" value="F:outward rectifier potassium channel activity"/>
    <property type="evidence" value="ECO:0007669"/>
    <property type="project" value="TreeGrafter"/>
</dbReference>
<evidence type="ECO:0000256" key="3">
    <source>
        <dbReference type="ARBA" id="ARBA00022448"/>
    </source>
</evidence>
<feature type="compositionally biased region" description="Acidic residues" evidence="9">
    <location>
        <begin position="55"/>
        <end position="71"/>
    </location>
</feature>
<dbReference type="Gene3D" id="1.10.287.70">
    <property type="match status" value="1"/>
</dbReference>
<comment type="similarity">
    <text evidence="2">Belongs to the two pore domain potassium channel (TC 1.A.1.7) family.</text>
</comment>
<evidence type="ECO:0000259" key="11">
    <source>
        <dbReference type="PROSITE" id="PS50222"/>
    </source>
</evidence>
<keyword evidence="4 10" id="KW-0812">Transmembrane</keyword>
<dbReference type="OrthoDB" id="415460at2759"/>
<dbReference type="InterPro" id="IPR002048">
    <property type="entry name" value="EF_hand_dom"/>
</dbReference>
<evidence type="ECO:0000256" key="7">
    <source>
        <dbReference type="ARBA" id="ARBA00023136"/>
    </source>
</evidence>
<dbReference type="OMA" id="CLAQFFY"/>
<keyword evidence="8" id="KW-0407">Ion channel</keyword>
<feature type="region of interest" description="Disordered" evidence="9">
    <location>
        <begin position="50"/>
        <end position="71"/>
    </location>
</feature>
<evidence type="ECO:0000256" key="2">
    <source>
        <dbReference type="ARBA" id="ARBA00010159"/>
    </source>
</evidence>
<organism evidence="12 13">
    <name type="scientific">Chara braunii</name>
    <name type="common">Braun's stonewort</name>
    <dbReference type="NCBI Taxonomy" id="69332"/>
    <lineage>
        <taxon>Eukaryota</taxon>
        <taxon>Viridiplantae</taxon>
        <taxon>Streptophyta</taxon>
        <taxon>Charophyceae</taxon>
        <taxon>Charales</taxon>
        <taxon>Characeae</taxon>
        <taxon>Chara</taxon>
    </lineage>
</organism>
<dbReference type="Gramene" id="GBG64540">
    <property type="protein sequence ID" value="GBG64540"/>
    <property type="gene ID" value="CBR_g45236"/>
</dbReference>
<dbReference type="GO" id="GO:0030322">
    <property type="term" value="P:stabilization of membrane potential"/>
    <property type="evidence" value="ECO:0007669"/>
    <property type="project" value="TreeGrafter"/>
</dbReference>
<gene>
    <name evidence="12" type="primary">TPK1</name>
    <name evidence="12" type="ORF">CBR_g45236</name>
</gene>
<dbReference type="EMBL" id="BFEA01000051">
    <property type="protein sequence ID" value="GBG64540.1"/>
    <property type="molecule type" value="Genomic_DNA"/>
</dbReference>
<dbReference type="PROSITE" id="PS50222">
    <property type="entry name" value="EF_HAND_2"/>
    <property type="match status" value="1"/>
</dbReference>
<keyword evidence="13" id="KW-1185">Reference proteome</keyword>
<keyword evidence="5 10" id="KW-1133">Transmembrane helix</keyword>
<dbReference type="GO" id="GO:0005774">
    <property type="term" value="C:vacuolar membrane"/>
    <property type="evidence" value="ECO:0007669"/>
    <property type="project" value="UniProtKB-ARBA"/>
</dbReference>
<dbReference type="Pfam" id="PF07885">
    <property type="entry name" value="Ion_trans_2"/>
    <property type="match status" value="1"/>
</dbReference>
<comment type="subcellular location">
    <subcellularLocation>
        <location evidence="1">Membrane</location>
        <topology evidence="1">Multi-pass membrane protein</topology>
    </subcellularLocation>
</comment>
<dbReference type="SUPFAM" id="SSF47473">
    <property type="entry name" value="EF-hand"/>
    <property type="match status" value="1"/>
</dbReference>
<evidence type="ECO:0000256" key="8">
    <source>
        <dbReference type="ARBA" id="ARBA00023303"/>
    </source>
</evidence>
<keyword evidence="6" id="KW-0406">Ion transport</keyword>
<evidence type="ECO:0000256" key="6">
    <source>
        <dbReference type="ARBA" id="ARBA00023065"/>
    </source>
</evidence>
<evidence type="ECO:0000256" key="4">
    <source>
        <dbReference type="ARBA" id="ARBA00022692"/>
    </source>
</evidence>
<feature type="transmembrane region" description="Helical" evidence="10">
    <location>
        <begin position="6"/>
        <end position="28"/>
    </location>
</feature>